<reference evidence="1" key="1">
    <citation type="journal article" date="2014" name="Front. Microbiol.">
        <title>High frequency of phylogenetically diverse reductive dehalogenase-homologous genes in deep subseafloor sedimentary metagenomes.</title>
        <authorList>
            <person name="Kawai M."/>
            <person name="Futagami T."/>
            <person name="Toyoda A."/>
            <person name="Takaki Y."/>
            <person name="Nishi S."/>
            <person name="Hori S."/>
            <person name="Arai W."/>
            <person name="Tsubouchi T."/>
            <person name="Morono Y."/>
            <person name="Uchiyama I."/>
            <person name="Ito T."/>
            <person name="Fujiyama A."/>
            <person name="Inagaki F."/>
            <person name="Takami H."/>
        </authorList>
    </citation>
    <scope>NUCLEOTIDE SEQUENCE</scope>
    <source>
        <strain evidence="1">Expedition CK06-06</strain>
    </source>
</reference>
<gene>
    <name evidence="1" type="ORF">S03H2_51540</name>
</gene>
<accession>X1J6V8</accession>
<organism evidence="1">
    <name type="scientific">marine sediment metagenome</name>
    <dbReference type="NCBI Taxonomy" id="412755"/>
    <lineage>
        <taxon>unclassified sequences</taxon>
        <taxon>metagenomes</taxon>
        <taxon>ecological metagenomes</taxon>
    </lineage>
</organism>
<sequence>LNYQRSVRTIQGYLNEFAEMMTGYTSKAKDLASRMEFLTDNIPDLRVIITGESNATIFCDSVMNILRDNPQVYSIQTGPPFWYTNTMLDRTLIINDNGIIPDAFSQGDFFTLIRANLRALSGLSQPEVGPGNILYYVKAPGHDYRWQYPKVYSEITNFLDENFGIK</sequence>
<name>X1J6V8_9ZZZZ</name>
<dbReference type="AlphaFoldDB" id="X1J6V8"/>
<proteinExistence type="predicted"/>
<dbReference type="EMBL" id="BARU01032705">
    <property type="protein sequence ID" value="GAH74059.1"/>
    <property type="molecule type" value="Genomic_DNA"/>
</dbReference>
<evidence type="ECO:0000313" key="1">
    <source>
        <dbReference type="EMBL" id="GAH74059.1"/>
    </source>
</evidence>
<feature type="non-terminal residue" evidence="1">
    <location>
        <position position="1"/>
    </location>
</feature>
<protein>
    <submittedName>
        <fullName evidence="1">Uncharacterized protein</fullName>
    </submittedName>
</protein>
<comment type="caution">
    <text evidence="1">The sequence shown here is derived from an EMBL/GenBank/DDBJ whole genome shotgun (WGS) entry which is preliminary data.</text>
</comment>